<keyword evidence="2" id="KW-1185">Reference proteome</keyword>
<dbReference type="Proteomes" id="UP001610335">
    <property type="component" value="Unassembled WGS sequence"/>
</dbReference>
<evidence type="ECO:0000313" key="2">
    <source>
        <dbReference type="Proteomes" id="UP001610335"/>
    </source>
</evidence>
<protein>
    <submittedName>
        <fullName evidence="1">Uncharacterized protein</fullName>
    </submittedName>
</protein>
<accession>A0ABR4I873</accession>
<evidence type="ECO:0000313" key="1">
    <source>
        <dbReference type="EMBL" id="KAL2823847.1"/>
    </source>
</evidence>
<proteinExistence type="predicted"/>
<sequence>MLDIMKVWEMANTVIRKDEEFMATVTRIQNRGTDRSGKPIYQDLLYHHQIEFRPRLEEMVEKLRRMRDQMSRRNVWHRAWVRPFLQEMGAQERYIREDQLLRRRLDLLTREKY</sequence>
<comment type="caution">
    <text evidence="1">The sequence shown here is derived from an EMBL/GenBank/DDBJ whole genome shotgun (WGS) entry which is preliminary data.</text>
</comment>
<dbReference type="EMBL" id="JBFXLS010000049">
    <property type="protein sequence ID" value="KAL2823847.1"/>
    <property type="molecule type" value="Genomic_DNA"/>
</dbReference>
<organism evidence="1 2">
    <name type="scientific">Aspergillus cavernicola</name>
    <dbReference type="NCBI Taxonomy" id="176166"/>
    <lineage>
        <taxon>Eukaryota</taxon>
        <taxon>Fungi</taxon>
        <taxon>Dikarya</taxon>
        <taxon>Ascomycota</taxon>
        <taxon>Pezizomycotina</taxon>
        <taxon>Eurotiomycetes</taxon>
        <taxon>Eurotiomycetidae</taxon>
        <taxon>Eurotiales</taxon>
        <taxon>Aspergillaceae</taxon>
        <taxon>Aspergillus</taxon>
        <taxon>Aspergillus subgen. Nidulantes</taxon>
    </lineage>
</organism>
<reference evidence="1 2" key="1">
    <citation type="submission" date="2024-07" db="EMBL/GenBank/DDBJ databases">
        <title>Section-level genome sequencing and comparative genomics of Aspergillus sections Usti and Cavernicolus.</title>
        <authorList>
            <consortium name="Lawrence Berkeley National Laboratory"/>
            <person name="Nybo J.L."/>
            <person name="Vesth T.C."/>
            <person name="Theobald S."/>
            <person name="Frisvad J.C."/>
            <person name="Larsen T.O."/>
            <person name="Kjaerboelling I."/>
            <person name="Rothschild-Mancinelli K."/>
            <person name="Lyhne E.K."/>
            <person name="Kogle M.E."/>
            <person name="Barry K."/>
            <person name="Clum A."/>
            <person name="Na H."/>
            <person name="Ledsgaard L."/>
            <person name="Lin J."/>
            <person name="Lipzen A."/>
            <person name="Kuo A."/>
            <person name="Riley R."/>
            <person name="Mondo S."/>
            <person name="LaButti K."/>
            <person name="Haridas S."/>
            <person name="Pangalinan J."/>
            <person name="Salamov A.A."/>
            <person name="Simmons B.A."/>
            <person name="Magnuson J.K."/>
            <person name="Chen J."/>
            <person name="Drula E."/>
            <person name="Henrissat B."/>
            <person name="Wiebenga A."/>
            <person name="Lubbers R.J."/>
            <person name="Gomes A.C."/>
            <person name="Makela M.R."/>
            <person name="Stajich J."/>
            <person name="Grigoriev I.V."/>
            <person name="Mortensen U.H."/>
            <person name="De vries R.P."/>
            <person name="Baker S.E."/>
            <person name="Andersen M.R."/>
        </authorList>
    </citation>
    <scope>NUCLEOTIDE SEQUENCE [LARGE SCALE GENOMIC DNA]</scope>
    <source>
        <strain evidence="1 2">CBS 600.67</strain>
    </source>
</reference>
<name>A0ABR4I873_9EURO</name>
<gene>
    <name evidence="1" type="ORF">BDW59DRAFT_148414</name>
</gene>